<proteinExistence type="predicted"/>
<dbReference type="Pfam" id="PF20296">
    <property type="entry name" value="MTaX1"/>
    <property type="match status" value="1"/>
</dbReference>
<reference evidence="2 3" key="1">
    <citation type="submission" date="2020-08" db="EMBL/GenBank/DDBJ databases">
        <title>Genome public.</title>
        <authorList>
            <person name="Liu C."/>
            <person name="Sun Q."/>
        </authorList>
    </citation>
    <scope>NUCLEOTIDE SEQUENCE [LARGE SCALE GENOMIC DNA]</scope>
    <source>
        <strain evidence="2 3">NSJ-9</strain>
    </source>
</reference>
<dbReference type="Proteomes" id="UP000643810">
    <property type="component" value="Unassembled WGS sequence"/>
</dbReference>
<protein>
    <recommendedName>
        <fullName evidence="1">Methylase-associated X1 domain-containing protein</fullName>
    </recommendedName>
</protein>
<sequence length="407" mass="47437">MAFLVEQVNTDGTIVCDYDQTLSVRALYERIATYFPGIYRDEDGIICGVYQGRKYSIRAKNVSYLGNPHPVFKKRIQIANDLKEFYQASLAKGYRPILLGVYTYKQTVLFCAFRIEDFIYKKAHNSSAHVYSSDLSDAAEHDYFQKTDYFGNQITVFSPKGVEVFLRELFENTGQTWGTPDLFSVDVSNPMPQHIVQEILTFFQDVNKEWHGIDCYRQMIAANYRNKYQPEWAGFYLEFLFEQYLVEHQLQDDIRYAQDKSKNGIDLDLYFPTIGCYGDLKTHSIESRGVQGNDWDTVFSLIDGNPRGHLYYLVCEHETIKDRVCNYEVTEYWNRALHKENLRSYGGRMKNQVTLADFYLLDINDGNKQFLSQFKQGINSNGKPRAPKIMVERDQFKNFAIAEMPLL</sequence>
<gene>
    <name evidence="2" type="ORF">H8R94_04390</name>
</gene>
<feature type="domain" description="Methylase-associated X1" evidence="1">
    <location>
        <begin position="53"/>
        <end position="161"/>
    </location>
</feature>
<organism evidence="2 3">
    <name type="scientific">Roseburia lenta</name>
    <dbReference type="NCBI Taxonomy" id="2763061"/>
    <lineage>
        <taxon>Bacteria</taxon>
        <taxon>Bacillati</taxon>
        <taxon>Bacillota</taxon>
        <taxon>Clostridia</taxon>
        <taxon>Lachnospirales</taxon>
        <taxon>Lachnospiraceae</taxon>
        <taxon>Roseburia</taxon>
    </lineage>
</organism>
<dbReference type="InterPro" id="IPR046894">
    <property type="entry name" value="MTaX1"/>
</dbReference>
<evidence type="ECO:0000259" key="1">
    <source>
        <dbReference type="Pfam" id="PF20296"/>
    </source>
</evidence>
<evidence type="ECO:0000313" key="2">
    <source>
        <dbReference type="EMBL" id="MBC5685848.1"/>
    </source>
</evidence>
<keyword evidence="3" id="KW-1185">Reference proteome</keyword>
<name>A0ABR7GFF1_9FIRM</name>
<dbReference type="RefSeq" id="WP_186854000.1">
    <property type="nucleotide sequence ID" value="NZ_JACOPG010000002.1"/>
</dbReference>
<dbReference type="EMBL" id="JACOPG010000002">
    <property type="protein sequence ID" value="MBC5685848.1"/>
    <property type="molecule type" value="Genomic_DNA"/>
</dbReference>
<evidence type="ECO:0000313" key="3">
    <source>
        <dbReference type="Proteomes" id="UP000643810"/>
    </source>
</evidence>
<accession>A0ABR7GFF1</accession>
<comment type="caution">
    <text evidence="2">The sequence shown here is derived from an EMBL/GenBank/DDBJ whole genome shotgun (WGS) entry which is preliminary data.</text>
</comment>